<feature type="region of interest" description="Disordered" evidence="3">
    <location>
        <begin position="433"/>
        <end position="455"/>
    </location>
</feature>
<dbReference type="SUPFAM" id="SSF56747">
    <property type="entry name" value="Prim-pol domain"/>
    <property type="match status" value="1"/>
</dbReference>
<reference evidence="5" key="1">
    <citation type="submission" date="2025-08" db="UniProtKB">
        <authorList>
            <consortium name="RefSeq"/>
        </authorList>
    </citation>
    <scope>IDENTIFICATION</scope>
    <source>
        <strain evidence="5">USDA-PBARC FA_bdor</strain>
        <tissue evidence="5">Whole organism</tissue>
    </source>
</reference>
<evidence type="ECO:0000313" key="4">
    <source>
        <dbReference type="Proteomes" id="UP000694866"/>
    </source>
</evidence>
<feature type="region of interest" description="Disordered" evidence="3">
    <location>
        <begin position="601"/>
        <end position="650"/>
    </location>
</feature>
<accession>A0A9R1U3Y8</accession>
<dbReference type="GO" id="GO:0003899">
    <property type="term" value="F:DNA-directed RNA polymerase activity"/>
    <property type="evidence" value="ECO:0007669"/>
    <property type="project" value="InterPro"/>
</dbReference>
<proteinExistence type="inferred from homology"/>
<dbReference type="OrthoDB" id="19606at2759"/>
<dbReference type="GO" id="GO:0000428">
    <property type="term" value="C:DNA-directed RNA polymerase complex"/>
    <property type="evidence" value="ECO:0007669"/>
    <property type="project" value="UniProtKB-KW"/>
</dbReference>
<dbReference type="GO" id="GO:0006269">
    <property type="term" value="P:DNA replication, synthesis of primer"/>
    <property type="evidence" value="ECO:0007669"/>
    <property type="project" value="UniProtKB-KW"/>
</dbReference>
<protein>
    <recommendedName>
        <fullName evidence="2">DNA primase</fullName>
        <ecNumber evidence="2">2.7.7.-</ecNumber>
    </recommendedName>
</protein>
<keyword evidence="2" id="KW-0235">DNA replication</keyword>
<evidence type="ECO:0000256" key="1">
    <source>
        <dbReference type="ARBA" id="ARBA00009762"/>
    </source>
</evidence>
<dbReference type="RefSeq" id="XP_011306256.1">
    <property type="nucleotide sequence ID" value="XM_011307954.1"/>
</dbReference>
<dbReference type="AlphaFoldDB" id="A0A9R1U3Y8"/>
<feature type="compositionally biased region" description="Polar residues" evidence="3">
    <location>
        <begin position="615"/>
        <end position="625"/>
    </location>
</feature>
<dbReference type="Proteomes" id="UP000694866">
    <property type="component" value="Unplaced"/>
</dbReference>
<evidence type="ECO:0000313" key="5">
    <source>
        <dbReference type="RefSeq" id="XP_011306256.1"/>
    </source>
</evidence>
<keyword evidence="2" id="KW-0808">Transferase</keyword>
<evidence type="ECO:0000256" key="3">
    <source>
        <dbReference type="SAM" id="MobiDB-lite"/>
    </source>
</evidence>
<sequence length="698" mass="79205">MEDGGEENPNEWPAVSKVVHDCQIYYQNKFPITTTLAWLAYGLRGKELANREFTFINAWGKWYRFQFIKHPSDLMNALKILSPIKIDLGPVYKIPRTRTDTRKTAAANFRNRDEKRAVKHELVFDIDIDVYDDVRSCCQGPQICQECWKFMAIACEIMERTLREDLQLKHILWTFSGRRGIHAWVCDESVRSSSSNQRLKILNAIQKVKSPKDWFNVNFSTDLPHPIKRALNIIKPHFVDIVEKQGLLTTHIDIFMKLLPGAIRTAVEIIFKSCTTPLQKWKVFVAFIQYLNTKAKEKCFLVEMFMLYTCYPKIDGGVSMQINHLLGAPFSVHAKTEKIGIAFDPKKVWHFDLAKVPTVHSLTVQLSDRTPEDNMMVLFYQNAIEVFELFVKEMVVARKRQKAEKIEDQENSTVNSERTQALSITNKTRGSLCLVGRPSTRTPPEEDVRTPGVPKNSAEHAVLELRALRMKFIPKLTTMFPPSKIHPKYRSVNCIKTPTTTPSMIPSIKYSVISEAPPVASPNASKLNTEKITPPEEISHKASVISEAPPVASPSSSKLATEKIIRLREISRKALAIPKPPPVSASSSTRATDKMIKLQKISKNLENPKNKSHSKLTTPSPQEIPTSPPTRMSPVTKKRSSSEITGFAEISKKFKTEKDESVSRKWSADKIIRLRGIQKLTLGKSTVVRPKEIPTPQI</sequence>
<keyword evidence="2" id="KW-0804">Transcription</keyword>
<gene>
    <name evidence="5" type="primary">LOC105268410</name>
</gene>
<organism evidence="4 5">
    <name type="scientific">Fopius arisanus</name>
    <dbReference type="NCBI Taxonomy" id="64838"/>
    <lineage>
        <taxon>Eukaryota</taxon>
        <taxon>Metazoa</taxon>
        <taxon>Ecdysozoa</taxon>
        <taxon>Arthropoda</taxon>
        <taxon>Hexapoda</taxon>
        <taxon>Insecta</taxon>
        <taxon>Pterygota</taxon>
        <taxon>Neoptera</taxon>
        <taxon>Endopterygota</taxon>
        <taxon>Hymenoptera</taxon>
        <taxon>Apocrita</taxon>
        <taxon>Ichneumonoidea</taxon>
        <taxon>Braconidae</taxon>
        <taxon>Opiinae</taxon>
        <taxon>Fopius</taxon>
    </lineage>
</organism>
<keyword evidence="2" id="KW-0639">Primosome</keyword>
<dbReference type="EC" id="2.7.7.-" evidence="2"/>
<dbReference type="GeneID" id="105268410"/>
<comment type="similarity">
    <text evidence="1 2">Belongs to the eukaryotic-type primase small subunit family.</text>
</comment>
<dbReference type="InterPro" id="IPR002755">
    <property type="entry name" value="DNA_primase_S"/>
</dbReference>
<dbReference type="Gene3D" id="3.90.920.10">
    <property type="entry name" value="DNA primase, PRIM domain"/>
    <property type="match status" value="1"/>
</dbReference>
<dbReference type="Pfam" id="PF01896">
    <property type="entry name" value="DNA_primase_S"/>
    <property type="match status" value="1"/>
</dbReference>
<dbReference type="PANTHER" id="PTHR10536">
    <property type="entry name" value="DNA PRIMASE SMALL SUBUNIT"/>
    <property type="match status" value="1"/>
</dbReference>
<keyword evidence="4" id="KW-1185">Reference proteome</keyword>
<name>A0A9R1U3Y8_9HYME</name>
<dbReference type="KEGG" id="fas:105268410"/>
<keyword evidence="2" id="KW-0240">DNA-directed RNA polymerase</keyword>
<evidence type="ECO:0000256" key="2">
    <source>
        <dbReference type="RuleBase" id="RU003514"/>
    </source>
</evidence>